<dbReference type="EMBL" id="FCOK02000107">
    <property type="protein sequence ID" value="SAL70917.1"/>
    <property type="molecule type" value="Genomic_DNA"/>
</dbReference>
<dbReference type="InterPro" id="IPR013096">
    <property type="entry name" value="Cupin_2"/>
</dbReference>
<dbReference type="RefSeq" id="WP_062092548.1">
    <property type="nucleotide sequence ID" value="NZ_FCOK02000107.1"/>
</dbReference>
<feature type="domain" description="Cupin type-2" evidence="2">
    <location>
        <begin position="2"/>
        <end position="48"/>
    </location>
</feature>
<organism evidence="3 4">
    <name type="scientific">Caballeronia udeis</name>
    <dbReference type="NCBI Taxonomy" id="1232866"/>
    <lineage>
        <taxon>Bacteria</taxon>
        <taxon>Pseudomonadati</taxon>
        <taxon>Pseudomonadota</taxon>
        <taxon>Betaproteobacteria</taxon>
        <taxon>Burkholderiales</taxon>
        <taxon>Burkholderiaceae</taxon>
        <taxon>Caballeronia</taxon>
    </lineage>
</organism>
<evidence type="ECO:0000313" key="3">
    <source>
        <dbReference type="EMBL" id="SAL70917.1"/>
    </source>
</evidence>
<proteinExistence type="predicted"/>
<evidence type="ECO:0000259" key="2">
    <source>
        <dbReference type="Pfam" id="PF07883"/>
    </source>
</evidence>
<gene>
    <name evidence="3" type="ORF">AWB69_08492</name>
</gene>
<sequence>MYVLSGHVRYTVGKKEYPLATGDSFHFDGHRQHRLANIGETPADLISIGTLKLFDDNSGAVVARKRPAKKAEAATSKSKPKVAAKTTRR</sequence>
<protein>
    <submittedName>
        <fullName evidence="3">XRE family transcriptional regulator</fullName>
    </submittedName>
</protein>
<dbReference type="Gene3D" id="2.60.120.10">
    <property type="entry name" value="Jelly Rolls"/>
    <property type="match status" value="1"/>
</dbReference>
<dbReference type="InterPro" id="IPR011051">
    <property type="entry name" value="RmlC_Cupin_sf"/>
</dbReference>
<name>A0A158JQ30_9BURK</name>
<feature type="region of interest" description="Disordered" evidence="1">
    <location>
        <begin position="65"/>
        <end position="89"/>
    </location>
</feature>
<dbReference type="Pfam" id="PF07883">
    <property type="entry name" value="Cupin_2"/>
    <property type="match status" value="1"/>
</dbReference>
<feature type="compositionally biased region" description="Basic residues" evidence="1">
    <location>
        <begin position="78"/>
        <end position="89"/>
    </location>
</feature>
<dbReference type="SUPFAM" id="SSF51182">
    <property type="entry name" value="RmlC-like cupins"/>
    <property type="match status" value="1"/>
</dbReference>
<evidence type="ECO:0000256" key="1">
    <source>
        <dbReference type="SAM" id="MobiDB-lite"/>
    </source>
</evidence>
<evidence type="ECO:0000313" key="4">
    <source>
        <dbReference type="Proteomes" id="UP000054683"/>
    </source>
</evidence>
<reference evidence="3 4" key="1">
    <citation type="submission" date="2016-01" db="EMBL/GenBank/DDBJ databases">
        <authorList>
            <person name="Oliw E.H."/>
        </authorList>
    </citation>
    <scope>NUCLEOTIDE SEQUENCE [LARGE SCALE GENOMIC DNA]</scope>
    <source>
        <strain evidence="3">LMG 27134</strain>
    </source>
</reference>
<dbReference type="InterPro" id="IPR014710">
    <property type="entry name" value="RmlC-like_jellyroll"/>
</dbReference>
<accession>A0A158JQ30</accession>
<dbReference type="CDD" id="cd02209">
    <property type="entry name" value="cupin_XRE_C"/>
    <property type="match status" value="1"/>
</dbReference>
<dbReference type="Proteomes" id="UP000054683">
    <property type="component" value="Unassembled WGS sequence"/>
</dbReference>
<dbReference type="AlphaFoldDB" id="A0A158JQ30"/>